<dbReference type="PROSITE" id="PS01124">
    <property type="entry name" value="HTH_ARAC_FAMILY_2"/>
    <property type="match status" value="1"/>
</dbReference>
<evidence type="ECO:0000313" key="8">
    <source>
        <dbReference type="Proteomes" id="UP000557392"/>
    </source>
</evidence>
<dbReference type="EMBL" id="JACIEH010000004">
    <property type="protein sequence ID" value="MBB4100976.1"/>
    <property type="molecule type" value="Genomic_DNA"/>
</dbReference>
<evidence type="ECO:0000256" key="2">
    <source>
        <dbReference type="ARBA" id="ARBA00023125"/>
    </source>
</evidence>
<feature type="transmembrane region" description="Helical" evidence="5">
    <location>
        <begin position="215"/>
        <end position="231"/>
    </location>
</feature>
<dbReference type="SUPFAM" id="SSF46689">
    <property type="entry name" value="Homeodomain-like"/>
    <property type="match status" value="1"/>
</dbReference>
<feature type="domain" description="HTH araC/xylS-type" evidence="6">
    <location>
        <begin position="269"/>
        <end position="374"/>
    </location>
</feature>
<keyword evidence="5" id="KW-1133">Transmembrane helix</keyword>
<evidence type="ECO:0000313" key="7">
    <source>
        <dbReference type="EMBL" id="MBB4100976.1"/>
    </source>
</evidence>
<gene>
    <name evidence="7" type="ORF">GGR46_004565</name>
</gene>
<evidence type="ECO:0000256" key="4">
    <source>
        <dbReference type="SAM" id="MobiDB-lite"/>
    </source>
</evidence>
<protein>
    <submittedName>
        <fullName evidence="7">AraC-like DNA-binding protein</fullName>
    </submittedName>
</protein>
<dbReference type="PANTHER" id="PTHR43280">
    <property type="entry name" value="ARAC-FAMILY TRANSCRIPTIONAL REGULATOR"/>
    <property type="match status" value="1"/>
</dbReference>
<comment type="caution">
    <text evidence="7">The sequence shown here is derived from an EMBL/GenBank/DDBJ whole genome shotgun (WGS) entry which is preliminary data.</text>
</comment>
<dbReference type="PROSITE" id="PS00041">
    <property type="entry name" value="HTH_ARAC_FAMILY_1"/>
    <property type="match status" value="1"/>
</dbReference>
<dbReference type="AlphaFoldDB" id="A0A7W6JWZ2"/>
<keyword evidence="1" id="KW-0805">Transcription regulation</keyword>
<keyword evidence="5" id="KW-0812">Transmembrane</keyword>
<evidence type="ECO:0000259" key="6">
    <source>
        <dbReference type="PROSITE" id="PS01124"/>
    </source>
</evidence>
<name>A0A7W6JWZ2_9SPHN</name>
<feature type="transmembrane region" description="Helical" evidence="5">
    <location>
        <begin position="91"/>
        <end position="110"/>
    </location>
</feature>
<dbReference type="InterPro" id="IPR018060">
    <property type="entry name" value="HTH_AraC"/>
</dbReference>
<dbReference type="Proteomes" id="UP000557392">
    <property type="component" value="Unassembled WGS sequence"/>
</dbReference>
<evidence type="ECO:0000256" key="1">
    <source>
        <dbReference type="ARBA" id="ARBA00023015"/>
    </source>
</evidence>
<evidence type="ECO:0000256" key="3">
    <source>
        <dbReference type="ARBA" id="ARBA00023163"/>
    </source>
</evidence>
<feature type="region of interest" description="Disordered" evidence="4">
    <location>
        <begin position="365"/>
        <end position="386"/>
    </location>
</feature>
<feature type="compositionally biased region" description="Polar residues" evidence="4">
    <location>
        <begin position="366"/>
        <end position="386"/>
    </location>
</feature>
<keyword evidence="2 7" id="KW-0238">DNA-binding</keyword>
<dbReference type="InterPro" id="IPR009057">
    <property type="entry name" value="Homeodomain-like_sf"/>
</dbReference>
<evidence type="ECO:0000256" key="5">
    <source>
        <dbReference type="SAM" id="Phobius"/>
    </source>
</evidence>
<feature type="transmembrane region" description="Helical" evidence="5">
    <location>
        <begin position="177"/>
        <end position="203"/>
    </location>
</feature>
<dbReference type="SMART" id="SM00342">
    <property type="entry name" value="HTH_ARAC"/>
    <property type="match status" value="1"/>
</dbReference>
<dbReference type="InterPro" id="IPR018062">
    <property type="entry name" value="HTH_AraC-typ_CS"/>
</dbReference>
<proteinExistence type="predicted"/>
<sequence>MTDTLFTAMLIGMGLAAGLALLLRRRDQPKLGAALTALAAFELLLALLLLPDTIGTALRLGGAEVLALPFLPGLLRRYIDGLTGGRANPRDWLWTALAGALLLPFLSLPVHARDALFAGRDPGLAGETLLFALASVVAFWLATLAITLVSAVQILARLRRHRARLAAVYSTRGRGSLRGFTVMAALVGAVFLGQLANMIAAGFGHDLLSGWSETLFLLLAILGFAWHGLVVEPPFPDWAEEALAPAGPATPEASRPAYARSGLTDGDLDRILERLDRVMDERRLWSDSMLTLKELADAASVRPGYLSQALNQRRRVSFFDYVNGWRIDAAAHLLADTDRTVLAIAQDTGFNAKSTFNAAFRKAKGSSPSSWRLQKNGASPTGLGSA</sequence>
<accession>A0A7W6JWZ2</accession>
<keyword evidence="5" id="KW-0472">Membrane</keyword>
<dbReference type="GO" id="GO:0003700">
    <property type="term" value="F:DNA-binding transcription factor activity"/>
    <property type="evidence" value="ECO:0007669"/>
    <property type="project" value="InterPro"/>
</dbReference>
<keyword evidence="3" id="KW-0804">Transcription</keyword>
<reference evidence="7 8" key="1">
    <citation type="submission" date="2020-08" db="EMBL/GenBank/DDBJ databases">
        <title>Genomic Encyclopedia of Type Strains, Phase IV (KMG-IV): sequencing the most valuable type-strain genomes for metagenomic binning, comparative biology and taxonomic classification.</title>
        <authorList>
            <person name="Goeker M."/>
        </authorList>
    </citation>
    <scope>NUCLEOTIDE SEQUENCE [LARGE SCALE GENOMIC DNA]</scope>
    <source>
        <strain evidence="7 8">DSM 101806</strain>
    </source>
</reference>
<dbReference type="Gene3D" id="1.10.10.60">
    <property type="entry name" value="Homeodomain-like"/>
    <property type="match status" value="2"/>
</dbReference>
<organism evidence="7 8">
    <name type="scientific">Sphingomonas kyeonggiensis</name>
    <dbReference type="NCBI Taxonomy" id="1268553"/>
    <lineage>
        <taxon>Bacteria</taxon>
        <taxon>Pseudomonadati</taxon>
        <taxon>Pseudomonadota</taxon>
        <taxon>Alphaproteobacteria</taxon>
        <taxon>Sphingomonadales</taxon>
        <taxon>Sphingomonadaceae</taxon>
        <taxon>Sphingomonas</taxon>
    </lineage>
</organism>
<dbReference type="Pfam" id="PF12833">
    <property type="entry name" value="HTH_18"/>
    <property type="match status" value="1"/>
</dbReference>
<dbReference type="GO" id="GO:0043565">
    <property type="term" value="F:sequence-specific DNA binding"/>
    <property type="evidence" value="ECO:0007669"/>
    <property type="project" value="InterPro"/>
</dbReference>
<feature type="transmembrane region" description="Helical" evidence="5">
    <location>
        <begin position="31"/>
        <end position="50"/>
    </location>
</feature>
<feature type="transmembrane region" description="Helical" evidence="5">
    <location>
        <begin position="56"/>
        <end position="79"/>
    </location>
</feature>
<dbReference type="PANTHER" id="PTHR43280:SF29">
    <property type="entry name" value="ARAC-FAMILY TRANSCRIPTIONAL REGULATOR"/>
    <property type="match status" value="1"/>
</dbReference>
<keyword evidence="8" id="KW-1185">Reference proteome</keyword>
<feature type="transmembrane region" description="Helical" evidence="5">
    <location>
        <begin position="6"/>
        <end position="24"/>
    </location>
</feature>
<feature type="transmembrane region" description="Helical" evidence="5">
    <location>
        <begin position="130"/>
        <end position="156"/>
    </location>
</feature>
<dbReference type="RefSeq" id="WP_184000324.1">
    <property type="nucleotide sequence ID" value="NZ_JACIEH010000004.1"/>
</dbReference>